<evidence type="ECO:0000259" key="5">
    <source>
        <dbReference type="Pfam" id="PF00931"/>
    </source>
</evidence>
<dbReference type="Proteomes" id="UP000027138">
    <property type="component" value="Unassembled WGS sequence"/>
</dbReference>
<evidence type="ECO:0000256" key="3">
    <source>
        <dbReference type="ARBA" id="ARBA00022821"/>
    </source>
</evidence>
<dbReference type="Gene3D" id="1.20.5.4130">
    <property type="match status" value="1"/>
</dbReference>
<reference evidence="7 8" key="1">
    <citation type="journal article" date="2014" name="PLoS ONE">
        <title>Global Analysis of Gene Expression Profiles in Physic Nut (Jatropha curcas L.) Seedlings Exposed to Salt Stress.</title>
        <authorList>
            <person name="Zhang L."/>
            <person name="Zhang C."/>
            <person name="Wu P."/>
            <person name="Chen Y."/>
            <person name="Li M."/>
            <person name="Jiang H."/>
            <person name="Wu G."/>
        </authorList>
    </citation>
    <scope>NUCLEOTIDE SEQUENCE [LARGE SCALE GENOMIC DNA]</scope>
    <source>
        <strain evidence="8">cv. GZQX0401</strain>
        <tissue evidence="7">Young leaves</tissue>
    </source>
</reference>
<sequence>MAEAVLFNIAEEIIMKAGPRVLEEIGLFCGVKDELTKLKNTVTTIKTVLLDAEEQSLENNKQRQVMVGNKAMKEVRLFFSHSNQIIYGFKVGHKIKDLRDKLVEIKVGLGGLGKTTVAQFAYNDEKVKADFELKGWINGKKYLIVLDDVCNEDPQQWFRLKDLLIGGAKGSKILITTRLMTVARLTHSYVYELQGLSGIESQSLFKQMAFKHGQVPSLSHETTGKEIVAKCAGVPLAIRSIGGLLL</sequence>
<dbReference type="Pfam" id="PF18052">
    <property type="entry name" value="Rx_N"/>
    <property type="match status" value="1"/>
</dbReference>
<organism evidence="7 8">
    <name type="scientific">Jatropha curcas</name>
    <name type="common">Barbados nut</name>
    <dbReference type="NCBI Taxonomy" id="180498"/>
    <lineage>
        <taxon>Eukaryota</taxon>
        <taxon>Viridiplantae</taxon>
        <taxon>Streptophyta</taxon>
        <taxon>Embryophyta</taxon>
        <taxon>Tracheophyta</taxon>
        <taxon>Spermatophyta</taxon>
        <taxon>Magnoliopsida</taxon>
        <taxon>eudicotyledons</taxon>
        <taxon>Gunneridae</taxon>
        <taxon>Pentapetalae</taxon>
        <taxon>rosids</taxon>
        <taxon>fabids</taxon>
        <taxon>Malpighiales</taxon>
        <taxon>Euphorbiaceae</taxon>
        <taxon>Crotonoideae</taxon>
        <taxon>Jatropheae</taxon>
        <taxon>Jatropha</taxon>
    </lineage>
</organism>
<dbReference type="PRINTS" id="PR00364">
    <property type="entry name" value="DISEASERSIST"/>
</dbReference>
<keyword evidence="1" id="KW-0677">Repeat</keyword>
<dbReference type="Gene3D" id="3.40.50.300">
    <property type="entry name" value="P-loop containing nucleotide triphosphate hydrolases"/>
    <property type="match status" value="2"/>
</dbReference>
<evidence type="ECO:0000256" key="2">
    <source>
        <dbReference type="ARBA" id="ARBA00022741"/>
    </source>
</evidence>
<dbReference type="OrthoDB" id="851540at2759"/>
<evidence type="ECO:0000313" key="8">
    <source>
        <dbReference type="Proteomes" id="UP000027138"/>
    </source>
</evidence>
<dbReference type="Pfam" id="PF00931">
    <property type="entry name" value="NB-ARC"/>
    <property type="match status" value="1"/>
</dbReference>
<evidence type="ECO:0000313" key="7">
    <source>
        <dbReference type="EMBL" id="KDP43476.1"/>
    </source>
</evidence>
<feature type="domain" description="Disease resistance N-terminal" evidence="6">
    <location>
        <begin position="14"/>
        <end position="64"/>
    </location>
</feature>
<keyword evidence="4" id="KW-0067">ATP-binding</keyword>
<dbReference type="InterPro" id="IPR002182">
    <property type="entry name" value="NB-ARC"/>
</dbReference>
<proteinExistence type="predicted"/>
<evidence type="ECO:0000256" key="1">
    <source>
        <dbReference type="ARBA" id="ARBA00022737"/>
    </source>
</evidence>
<feature type="domain" description="NB-ARC" evidence="5">
    <location>
        <begin position="138"/>
        <end position="211"/>
    </location>
</feature>
<gene>
    <name evidence="7" type="ORF">JCGZ_16763</name>
</gene>
<dbReference type="AlphaFoldDB" id="A0A067L4S6"/>
<dbReference type="GO" id="GO:0043531">
    <property type="term" value="F:ADP binding"/>
    <property type="evidence" value="ECO:0007669"/>
    <property type="project" value="InterPro"/>
</dbReference>
<dbReference type="Gene3D" id="1.10.8.430">
    <property type="entry name" value="Helical domain of apoptotic protease-activating factors"/>
    <property type="match status" value="1"/>
</dbReference>
<dbReference type="STRING" id="180498.A0A067L4S6"/>
<dbReference type="PANTHER" id="PTHR36766:SF38">
    <property type="entry name" value="DISEASE RESISTANCE PROTEIN RGA3"/>
    <property type="match status" value="1"/>
</dbReference>
<dbReference type="InterPro" id="IPR041118">
    <property type="entry name" value="Rx_N"/>
</dbReference>
<keyword evidence="8" id="KW-1185">Reference proteome</keyword>
<dbReference type="SUPFAM" id="SSF52540">
    <property type="entry name" value="P-loop containing nucleoside triphosphate hydrolases"/>
    <property type="match status" value="1"/>
</dbReference>
<dbReference type="InterPro" id="IPR027417">
    <property type="entry name" value="P-loop_NTPase"/>
</dbReference>
<keyword evidence="3" id="KW-0611">Plant defense</keyword>
<dbReference type="InterPro" id="IPR042197">
    <property type="entry name" value="Apaf_helical"/>
</dbReference>
<evidence type="ECO:0000259" key="6">
    <source>
        <dbReference type="Pfam" id="PF18052"/>
    </source>
</evidence>
<evidence type="ECO:0000256" key="4">
    <source>
        <dbReference type="ARBA" id="ARBA00022840"/>
    </source>
</evidence>
<dbReference type="EMBL" id="KK914267">
    <property type="protein sequence ID" value="KDP43476.1"/>
    <property type="molecule type" value="Genomic_DNA"/>
</dbReference>
<protein>
    <submittedName>
        <fullName evidence="7">Uncharacterized protein</fullName>
    </submittedName>
</protein>
<dbReference type="PANTHER" id="PTHR36766">
    <property type="entry name" value="PLANT BROAD-SPECTRUM MILDEW RESISTANCE PROTEIN RPW8"/>
    <property type="match status" value="1"/>
</dbReference>
<accession>A0A067L4S6</accession>
<name>A0A067L4S6_JATCU</name>
<dbReference type="GO" id="GO:0006952">
    <property type="term" value="P:defense response"/>
    <property type="evidence" value="ECO:0007669"/>
    <property type="project" value="UniProtKB-KW"/>
</dbReference>
<keyword evidence="2" id="KW-0547">Nucleotide-binding</keyword>
<dbReference type="GO" id="GO:0005524">
    <property type="term" value="F:ATP binding"/>
    <property type="evidence" value="ECO:0007669"/>
    <property type="project" value="UniProtKB-KW"/>
</dbReference>